<accession>A0A5C8RAI3</accession>
<name>A0A5C8RAI3_STREE</name>
<proteinExistence type="predicted"/>
<comment type="caution">
    <text evidence="1">The sequence shown here is derived from an EMBL/GenBank/DDBJ whole genome shotgun (WGS) entry which is preliminary data.</text>
</comment>
<evidence type="ECO:0008006" key="3">
    <source>
        <dbReference type="Google" id="ProtNLM"/>
    </source>
</evidence>
<evidence type="ECO:0000313" key="1">
    <source>
        <dbReference type="EMBL" id="TVW29111.1"/>
    </source>
</evidence>
<evidence type="ECO:0000313" key="2">
    <source>
        <dbReference type="Proteomes" id="UP000318940"/>
    </source>
</evidence>
<dbReference type="AlphaFoldDB" id="A0A5C8RAI3"/>
<organism evidence="1 2">
    <name type="scientific">Streptococcus pneumoniae</name>
    <dbReference type="NCBI Taxonomy" id="1313"/>
    <lineage>
        <taxon>Bacteria</taxon>
        <taxon>Bacillati</taxon>
        <taxon>Bacillota</taxon>
        <taxon>Bacilli</taxon>
        <taxon>Lactobacillales</taxon>
        <taxon>Streptococcaceae</taxon>
        <taxon>Streptococcus</taxon>
    </lineage>
</organism>
<protein>
    <recommendedName>
        <fullName evidence="3">ICE protein</fullName>
    </recommendedName>
</protein>
<sequence length="92" mass="10355">MESVKVAVVATSQKKEKGWIKVATLDGRSWTDMGAHFDKEEFGELFCEDGAGLYEIEFKNVANFGENSKFEVVAAKRLFKFSDLLKRAEGSR</sequence>
<gene>
    <name evidence="1" type="ORF">AZK02_00525</name>
</gene>
<dbReference type="Proteomes" id="UP000318940">
    <property type="component" value="Unassembled WGS sequence"/>
</dbReference>
<reference evidence="1 2" key="1">
    <citation type="submission" date="2019-07" db="EMBL/GenBank/DDBJ databases">
        <authorList>
            <person name="Mohale T."/>
        </authorList>
    </citation>
    <scope>NUCLEOTIDE SEQUENCE [LARGE SCALE GENOMIC DNA]</scope>
    <source>
        <strain evidence="1 2">NTPn 189</strain>
    </source>
</reference>
<dbReference type="EMBL" id="VMVH01000007">
    <property type="protein sequence ID" value="TVW29111.1"/>
    <property type="molecule type" value="Genomic_DNA"/>
</dbReference>